<accession>A0A076PFC0</accession>
<evidence type="ECO:0000256" key="1">
    <source>
        <dbReference type="SAM" id="MobiDB-lite"/>
    </source>
</evidence>
<proteinExistence type="predicted"/>
<dbReference type="AlphaFoldDB" id="A0A076PFC0"/>
<dbReference type="InterPro" id="IPR014710">
    <property type="entry name" value="RmlC-like_jellyroll"/>
</dbReference>
<dbReference type="CDD" id="cd20293">
    <property type="entry name" value="cupin_HutD_N"/>
    <property type="match status" value="1"/>
</dbReference>
<evidence type="ECO:0000313" key="3">
    <source>
        <dbReference type="Proteomes" id="UP000028782"/>
    </source>
</evidence>
<name>A0A076PFC0_COMTE</name>
<dbReference type="PANTHER" id="PTHR37943:SF1">
    <property type="entry name" value="PROTEIN VES"/>
    <property type="match status" value="1"/>
</dbReference>
<dbReference type="InterPro" id="IPR010282">
    <property type="entry name" value="Uncharacterised_HutD/Ves"/>
</dbReference>
<evidence type="ECO:0000313" key="2">
    <source>
        <dbReference type="EMBL" id="AIJ44363.1"/>
    </source>
</evidence>
<dbReference type="HOGENOM" id="CLU_090931_5_0_4"/>
<dbReference type="Proteomes" id="UP000028782">
    <property type="component" value="Chromosome"/>
</dbReference>
<organism evidence="2 3">
    <name type="scientific">Comamonas testosteroni TK102</name>
    <dbReference type="NCBI Taxonomy" id="1392005"/>
    <lineage>
        <taxon>Bacteria</taxon>
        <taxon>Pseudomonadati</taxon>
        <taxon>Pseudomonadota</taxon>
        <taxon>Betaproteobacteria</taxon>
        <taxon>Burkholderiales</taxon>
        <taxon>Comamonadaceae</taxon>
        <taxon>Comamonas</taxon>
    </lineage>
</organism>
<dbReference type="SUPFAM" id="SSF51182">
    <property type="entry name" value="RmlC-like cupins"/>
    <property type="match status" value="1"/>
</dbReference>
<reference evidence="2 3" key="1">
    <citation type="journal article" date="2014" name="Genome Announc.">
        <title>Complete Genome Sequence of Polychlorinated Biphenyl Degrader Comamonas testosteroni TK102 (NBRC 109938).</title>
        <authorList>
            <person name="Fukuda K."/>
            <person name="Hosoyama A."/>
            <person name="Tsuchikane K."/>
            <person name="Ohji S."/>
            <person name="Yamazoe A."/>
            <person name="Fujita N."/>
            <person name="Shintani M."/>
            <person name="Kimbara K."/>
        </authorList>
    </citation>
    <scope>NUCLEOTIDE SEQUENCE [LARGE SCALE GENOMIC DNA]</scope>
    <source>
        <strain evidence="2">TK102</strain>
    </source>
</reference>
<protein>
    <submittedName>
        <fullName evidence="2">HutD</fullName>
    </submittedName>
</protein>
<dbReference type="Pfam" id="PF05962">
    <property type="entry name" value="HutD"/>
    <property type="match status" value="1"/>
</dbReference>
<feature type="region of interest" description="Disordered" evidence="1">
    <location>
        <begin position="1"/>
        <end position="20"/>
    </location>
</feature>
<dbReference type="InterPro" id="IPR011051">
    <property type="entry name" value="RmlC_Cupin_sf"/>
</dbReference>
<dbReference type="RefSeq" id="WP_003059689.1">
    <property type="nucleotide sequence ID" value="NZ_CP006704.1"/>
</dbReference>
<sequence length="188" mass="20075">MQRFDLNQIAPSPWKNGGGSTREIACWPQGAGMDSFGWRVSVATIAQAGPFSAFPGIDRQIMLLDGDGVRLHSVQGQVEHALTDRWQPFAFSGDTALDCDLQGGPSSDFNVMTRRGQWSARLELLAGQAEVGLSAAGLCMVLQGSWKAADGRVLETGQGLWWSSTGAESLVAQGEDARLILVSLTAHT</sequence>
<dbReference type="PANTHER" id="PTHR37943">
    <property type="entry name" value="PROTEIN VES"/>
    <property type="match status" value="1"/>
</dbReference>
<dbReference type="EMBL" id="CP006704">
    <property type="protein sequence ID" value="AIJ44363.1"/>
    <property type="molecule type" value="Genomic_DNA"/>
</dbReference>
<dbReference type="Gene3D" id="2.60.120.10">
    <property type="entry name" value="Jelly Rolls"/>
    <property type="match status" value="1"/>
</dbReference>
<dbReference type="KEGG" id="ctes:O987_00820"/>
<gene>
    <name evidence="2" type="ORF">O987_00820</name>
</gene>